<dbReference type="Proteomes" id="UP001165405">
    <property type="component" value="Unassembled WGS sequence"/>
</dbReference>
<dbReference type="PANTHER" id="PTHR43003:SF6">
    <property type="entry name" value="DNA GLYCOSYLASE"/>
    <property type="match status" value="1"/>
</dbReference>
<comment type="caution">
    <text evidence="3">The sequence shown here is derived from an EMBL/GenBank/DDBJ whole genome shotgun (WGS) entry which is preliminary data.</text>
</comment>
<dbReference type="GO" id="GO:0005737">
    <property type="term" value="C:cytoplasm"/>
    <property type="evidence" value="ECO:0007669"/>
    <property type="project" value="TreeGrafter"/>
</dbReference>
<dbReference type="GO" id="GO:0032993">
    <property type="term" value="C:protein-DNA complex"/>
    <property type="evidence" value="ECO:0007669"/>
    <property type="project" value="TreeGrafter"/>
</dbReference>
<sequence>MAPVRGARTRRPLTIVGRGVIHWSVLTVRHTSPRRLDVALTLGPLGHGPADPTFHRAADGSVWRTSLLRTGPVTQRFVPAGPNEVVVHLWGDGAREAAEALPVLLGEDDDSTGFVPPPQVRDACRRAAGLRMSASGRVLEALVPAVLEQRVQTVTAHRAWRWLLTRHGTPAPGPIPDGMRVVPDARTWARIPVWEWHRAGVDPGRARTVVRCAQVAPRLEEACAMAPAEARTRLEKVPGVGVWTSAEVAQRAFGDPDAVSVGDFHLAAAVGWALAGERTDDDGMLRLLAPYAPHRQRVVRLLMIDGRHRAPRRGPRLPLADYRAF</sequence>
<evidence type="ECO:0000313" key="3">
    <source>
        <dbReference type="EMBL" id="MCF4122597.1"/>
    </source>
</evidence>
<accession>A0AA41UAF1</accession>
<dbReference type="GO" id="GO:0008725">
    <property type="term" value="F:DNA-3-methyladenine glycosylase activity"/>
    <property type="evidence" value="ECO:0007669"/>
    <property type="project" value="TreeGrafter"/>
</dbReference>
<dbReference type="GO" id="GO:0006285">
    <property type="term" value="P:base-excision repair, AP site formation"/>
    <property type="evidence" value="ECO:0007669"/>
    <property type="project" value="TreeGrafter"/>
</dbReference>
<protein>
    <submittedName>
        <fullName evidence="3">DNA-3-methyladenine glycosylase 2 family protein</fullName>
    </submittedName>
</protein>
<evidence type="ECO:0000313" key="4">
    <source>
        <dbReference type="Proteomes" id="UP001165405"/>
    </source>
</evidence>
<keyword evidence="1" id="KW-0227">DNA damage</keyword>
<dbReference type="AlphaFoldDB" id="A0AA41UAF1"/>
<organism evidence="3 4">
    <name type="scientific">Antribacter soli</name>
    <dbReference type="NCBI Taxonomy" id="2910976"/>
    <lineage>
        <taxon>Bacteria</taxon>
        <taxon>Bacillati</taxon>
        <taxon>Actinomycetota</taxon>
        <taxon>Actinomycetes</taxon>
        <taxon>Micrococcales</taxon>
        <taxon>Promicromonosporaceae</taxon>
        <taxon>Antribacter</taxon>
    </lineage>
</organism>
<evidence type="ECO:0000256" key="1">
    <source>
        <dbReference type="ARBA" id="ARBA00022763"/>
    </source>
</evidence>
<evidence type="ECO:0000256" key="2">
    <source>
        <dbReference type="ARBA" id="ARBA00023204"/>
    </source>
</evidence>
<dbReference type="InterPro" id="IPR011257">
    <property type="entry name" value="DNA_glycosylase"/>
</dbReference>
<reference evidence="3" key="1">
    <citation type="submission" date="2022-01" db="EMBL/GenBank/DDBJ databases">
        <title>Antribacter sp. nov., isolated from Guizhou of China.</title>
        <authorList>
            <person name="Chengliang C."/>
            <person name="Ya Z."/>
        </authorList>
    </citation>
    <scope>NUCLEOTIDE SEQUENCE</scope>
    <source>
        <strain evidence="3">KLBMP 9083</strain>
    </source>
</reference>
<keyword evidence="2" id="KW-0234">DNA repair</keyword>
<dbReference type="GO" id="GO:0032131">
    <property type="term" value="F:alkylated DNA binding"/>
    <property type="evidence" value="ECO:0007669"/>
    <property type="project" value="TreeGrafter"/>
</dbReference>
<dbReference type="EMBL" id="JAKGSG010000045">
    <property type="protein sequence ID" value="MCF4122597.1"/>
    <property type="molecule type" value="Genomic_DNA"/>
</dbReference>
<dbReference type="RefSeq" id="WP_236090396.1">
    <property type="nucleotide sequence ID" value="NZ_JAKGSG010000045.1"/>
</dbReference>
<dbReference type="GO" id="GO:0006307">
    <property type="term" value="P:DNA alkylation repair"/>
    <property type="evidence" value="ECO:0007669"/>
    <property type="project" value="TreeGrafter"/>
</dbReference>
<dbReference type="SUPFAM" id="SSF48150">
    <property type="entry name" value="DNA-glycosylase"/>
    <property type="match status" value="1"/>
</dbReference>
<name>A0AA41UAF1_9MICO</name>
<gene>
    <name evidence="3" type="ORF">L1785_16585</name>
</gene>
<dbReference type="PANTHER" id="PTHR43003">
    <property type="entry name" value="DNA-3-METHYLADENINE GLYCOSYLASE"/>
    <property type="match status" value="1"/>
</dbReference>
<dbReference type="InterPro" id="IPR051912">
    <property type="entry name" value="Alkylbase_DNA_Glycosylase/TA"/>
</dbReference>
<dbReference type="Gene3D" id="1.10.340.30">
    <property type="entry name" value="Hypothetical protein, domain 2"/>
    <property type="match status" value="1"/>
</dbReference>
<dbReference type="GO" id="GO:0043916">
    <property type="term" value="F:DNA-7-methylguanine glycosylase activity"/>
    <property type="evidence" value="ECO:0007669"/>
    <property type="project" value="TreeGrafter"/>
</dbReference>
<proteinExistence type="predicted"/>
<keyword evidence="4" id="KW-1185">Reference proteome</keyword>